<dbReference type="PANTHER" id="PTHR43649:SF11">
    <property type="entry name" value="ABC TRANSPORTER SUBSTRATE-BINDING PROTEIN YESO-RELATED"/>
    <property type="match status" value="1"/>
</dbReference>
<protein>
    <submittedName>
        <fullName evidence="1">Multiple sugar transport system substrate-binding protein</fullName>
    </submittedName>
</protein>
<dbReference type="InterPro" id="IPR050490">
    <property type="entry name" value="Bact_solute-bd_prot1"/>
</dbReference>
<dbReference type="PANTHER" id="PTHR43649">
    <property type="entry name" value="ARABINOSE-BINDING PROTEIN-RELATED"/>
    <property type="match status" value="1"/>
</dbReference>
<dbReference type="EMBL" id="JACCBU010000001">
    <property type="protein sequence ID" value="NYE72414.1"/>
    <property type="molecule type" value="Genomic_DNA"/>
</dbReference>
<dbReference type="AlphaFoldDB" id="A0A7Y9I8R6"/>
<gene>
    <name evidence="1" type="ORF">BKA15_003743</name>
</gene>
<organism evidence="1 2">
    <name type="scientific">Microlunatus parietis</name>
    <dbReference type="NCBI Taxonomy" id="682979"/>
    <lineage>
        <taxon>Bacteria</taxon>
        <taxon>Bacillati</taxon>
        <taxon>Actinomycetota</taxon>
        <taxon>Actinomycetes</taxon>
        <taxon>Propionibacteriales</taxon>
        <taxon>Propionibacteriaceae</taxon>
        <taxon>Microlunatus</taxon>
    </lineage>
</organism>
<accession>A0A7Y9I8R6</accession>
<dbReference type="InterPro" id="IPR006059">
    <property type="entry name" value="SBP"/>
</dbReference>
<dbReference type="Gene3D" id="3.40.190.10">
    <property type="entry name" value="Periplasmic binding protein-like II"/>
    <property type="match status" value="2"/>
</dbReference>
<keyword evidence="1" id="KW-0762">Sugar transport</keyword>
<comment type="caution">
    <text evidence="1">The sequence shown here is derived from an EMBL/GenBank/DDBJ whole genome shotgun (WGS) entry which is preliminary data.</text>
</comment>
<dbReference type="Pfam" id="PF01547">
    <property type="entry name" value="SBP_bac_1"/>
    <property type="match status" value="1"/>
</dbReference>
<sequence>MGVLSRRGVLGAMAGLTGLGLVGCGRSGTAGPGGRPVRFAWWGNDYLNRQTQAVIDLFTSRHPDIPVAPEPGEWGSYWDKLATMTAANDAPDVINMDQKYIAEYGERGALMNLREAAGLELSTIDEQALAAGSYTDQLFGISTGQNAYTVVANPRLFADAGLDLPDDETWTWDDYREAATKIGKDSGGKIIGTAYGINEAYLIIWLRQRGEQLYTADGGLGYRPETLIDFFAELYGLMDAGAGPAAERYVEEADASLEQSAFGTNRAAMTWYWTNQLGSLEGTSGSDLVQLRPPSRTGRAADNGLYYKPSMFWSLSARTERRDQAITFLNFLINDPDAAKTLLVDRGAPINRATRPAVEQALRPVDLESLRFLDGLAGEIKDAPPVPPVGSSDVQNVLKRYVSDVFFTRLSPEQAADQFTTEVQGMLDAG</sequence>
<evidence type="ECO:0000313" key="2">
    <source>
        <dbReference type="Proteomes" id="UP000569914"/>
    </source>
</evidence>
<keyword evidence="2" id="KW-1185">Reference proteome</keyword>
<keyword evidence="1" id="KW-0813">Transport</keyword>
<evidence type="ECO:0000313" key="1">
    <source>
        <dbReference type="EMBL" id="NYE72414.1"/>
    </source>
</evidence>
<dbReference type="PROSITE" id="PS51257">
    <property type="entry name" value="PROKAR_LIPOPROTEIN"/>
    <property type="match status" value="1"/>
</dbReference>
<name>A0A7Y9I8R6_9ACTN</name>
<proteinExistence type="predicted"/>
<reference evidence="1 2" key="1">
    <citation type="submission" date="2020-07" db="EMBL/GenBank/DDBJ databases">
        <title>Sequencing the genomes of 1000 actinobacteria strains.</title>
        <authorList>
            <person name="Klenk H.-P."/>
        </authorList>
    </citation>
    <scope>NUCLEOTIDE SEQUENCE [LARGE SCALE GENOMIC DNA]</scope>
    <source>
        <strain evidence="1 2">DSM 22083</strain>
    </source>
</reference>
<dbReference type="SUPFAM" id="SSF53850">
    <property type="entry name" value="Periplasmic binding protein-like II"/>
    <property type="match status" value="1"/>
</dbReference>
<dbReference type="RefSeq" id="WP_179753200.1">
    <property type="nucleotide sequence ID" value="NZ_JACCBU010000001.1"/>
</dbReference>
<dbReference type="Proteomes" id="UP000569914">
    <property type="component" value="Unassembled WGS sequence"/>
</dbReference>